<comment type="caution">
    <text evidence="1">The sequence shown here is derived from an EMBL/GenBank/DDBJ whole genome shotgun (WGS) entry which is preliminary data.</text>
</comment>
<dbReference type="EMBL" id="LAZR01002853">
    <property type="protein sequence ID" value="KKN24820.1"/>
    <property type="molecule type" value="Genomic_DNA"/>
</dbReference>
<gene>
    <name evidence="1" type="ORF">LCGC14_0891120</name>
</gene>
<organism evidence="1">
    <name type="scientific">marine sediment metagenome</name>
    <dbReference type="NCBI Taxonomy" id="412755"/>
    <lineage>
        <taxon>unclassified sequences</taxon>
        <taxon>metagenomes</taxon>
        <taxon>ecological metagenomes</taxon>
    </lineage>
</organism>
<sequence length="86" mass="9807">MLKKKQQFKKSEIARREADLTAVLDAKNLVDLESRRPEVVARILALIEVGHSPDRVGYVIRRYNPQMWVESKFAESVARALIAGDD</sequence>
<accession>A0A0F9NZB9</accession>
<name>A0A0F9NZB9_9ZZZZ</name>
<reference evidence="1" key="1">
    <citation type="journal article" date="2015" name="Nature">
        <title>Complex archaea that bridge the gap between prokaryotes and eukaryotes.</title>
        <authorList>
            <person name="Spang A."/>
            <person name="Saw J.H."/>
            <person name="Jorgensen S.L."/>
            <person name="Zaremba-Niedzwiedzka K."/>
            <person name="Martijn J."/>
            <person name="Lind A.E."/>
            <person name="van Eijk R."/>
            <person name="Schleper C."/>
            <person name="Guy L."/>
            <person name="Ettema T.J."/>
        </authorList>
    </citation>
    <scope>NUCLEOTIDE SEQUENCE</scope>
</reference>
<dbReference type="AlphaFoldDB" id="A0A0F9NZB9"/>
<proteinExistence type="predicted"/>
<protein>
    <submittedName>
        <fullName evidence="1">Uncharacterized protein</fullName>
    </submittedName>
</protein>
<evidence type="ECO:0000313" key="1">
    <source>
        <dbReference type="EMBL" id="KKN24820.1"/>
    </source>
</evidence>